<name>A0A8S0W9W0_CYCAE</name>
<dbReference type="PANTHER" id="PTHR22781:SF12">
    <property type="entry name" value="AP-3 COMPLEX SUBUNIT DELTA-1"/>
    <property type="match status" value="1"/>
</dbReference>
<feature type="region of interest" description="Disordered" evidence="7">
    <location>
        <begin position="332"/>
        <end position="408"/>
    </location>
</feature>
<reference evidence="9 10" key="1">
    <citation type="submission" date="2020-01" db="EMBL/GenBank/DDBJ databases">
        <authorList>
            <person name="Gupta K D."/>
        </authorList>
    </citation>
    <scope>NUCLEOTIDE SEQUENCE [LARGE SCALE GENOMIC DNA]</scope>
</reference>
<evidence type="ECO:0000256" key="3">
    <source>
        <dbReference type="ARBA" id="ARBA00022448"/>
    </source>
</evidence>
<dbReference type="GO" id="GO:0006896">
    <property type="term" value="P:Golgi to vacuole transport"/>
    <property type="evidence" value="ECO:0007669"/>
    <property type="project" value="TreeGrafter"/>
</dbReference>
<keyword evidence="6" id="KW-0472">Membrane</keyword>
<feature type="compositionally biased region" description="Basic and acidic residues" evidence="7">
    <location>
        <begin position="386"/>
        <end position="408"/>
    </location>
</feature>
<keyword evidence="3" id="KW-0813">Transport</keyword>
<dbReference type="Gene3D" id="1.25.10.10">
    <property type="entry name" value="Leucine-rich Repeat Variant"/>
    <property type="match status" value="1"/>
</dbReference>
<dbReference type="InterPro" id="IPR002553">
    <property type="entry name" value="Clathrin/coatomer_adapt-like_N"/>
</dbReference>
<protein>
    <recommendedName>
        <fullName evidence="8">Clathrin/coatomer adaptor adaptin-like N-terminal domain-containing protein</fullName>
    </recommendedName>
</protein>
<dbReference type="OrthoDB" id="10264595at2759"/>
<accession>A0A8S0W9W0</accession>
<comment type="similarity">
    <text evidence="2">Belongs to the adaptor complexes large subunit family.</text>
</comment>
<organism evidence="9 10">
    <name type="scientific">Cyclocybe aegerita</name>
    <name type="common">Black poplar mushroom</name>
    <name type="synonym">Agrocybe aegerita</name>
    <dbReference type="NCBI Taxonomy" id="1973307"/>
    <lineage>
        <taxon>Eukaryota</taxon>
        <taxon>Fungi</taxon>
        <taxon>Dikarya</taxon>
        <taxon>Basidiomycota</taxon>
        <taxon>Agaricomycotina</taxon>
        <taxon>Agaricomycetes</taxon>
        <taxon>Agaricomycetidae</taxon>
        <taxon>Agaricales</taxon>
        <taxon>Agaricineae</taxon>
        <taxon>Bolbitiaceae</taxon>
        <taxon>Cyclocybe</taxon>
    </lineage>
</organism>
<comment type="subcellular location">
    <subcellularLocation>
        <location evidence="1">Endomembrane system</location>
    </subcellularLocation>
</comment>
<evidence type="ECO:0000256" key="7">
    <source>
        <dbReference type="SAM" id="MobiDB-lite"/>
    </source>
</evidence>
<keyword evidence="10" id="KW-1185">Reference proteome</keyword>
<dbReference type="InterPro" id="IPR011989">
    <property type="entry name" value="ARM-like"/>
</dbReference>
<dbReference type="GO" id="GO:0030123">
    <property type="term" value="C:AP-3 adaptor complex"/>
    <property type="evidence" value="ECO:0007669"/>
    <property type="project" value="InterPro"/>
</dbReference>
<evidence type="ECO:0000313" key="9">
    <source>
        <dbReference type="EMBL" id="CAA7268078.1"/>
    </source>
</evidence>
<comment type="caution">
    <text evidence="9">The sequence shown here is derived from an EMBL/GenBank/DDBJ whole genome shotgun (WGS) entry which is preliminary data.</text>
</comment>
<dbReference type="GO" id="GO:0010008">
    <property type="term" value="C:endosome membrane"/>
    <property type="evidence" value="ECO:0007669"/>
    <property type="project" value="TreeGrafter"/>
</dbReference>
<dbReference type="SUPFAM" id="SSF48371">
    <property type="entry name" value="ARM repeat"/>
    <property type="match status" value="1"/>
</dbReference>
<gene>
    <name evidence="9" type="ORF">AAE3_LOCUS10275</name>
</gene>
<sequence length="542" mass="59746">MVNQSNLQSVVQQLLAHLVRDSPSVLPSAVESLVQNTTTATRSSLNALPSPSQSPAYRLTLAQRILSMGSQSTYENVSNFDWYLSVLVDLAHVANVNVGAEIRDQLVDIVGRVRATRPYAVKLMYSLICDDILLRNASEDGSCSEILWAAAWICGEYCQELSEPQNILPYLLQPGTNKLSPDSLAMYIQAAVKIFGFWVEDLATRWADDRLPEVKQGVESILTRLKELAGSQHIEVQERAANALQLFTFISADLHSYRPNMQLVSPMPTPGPSSGFETSVPSDEPRFPKSLYLIQPLFSAYELNPVAAKAQASVPVPEGLDLDAWIVSPPREALPAQAEDRDETSAKKKKRTKKGKEKEASSATRGKKKELIGNGNGTLETLTPLESDHEAPEEKEKRKAERLAQLRDDPYYIIDDKPAKVVEDIDLIPVVHLDDMPPIPSDTRLPSLRATSQAFSSQSFVIERDGEMPFGSALSPSHLETQATSLARPSSQSSIRSRPTSVQQYEVPDDSPKPQTPEPIKVIRTKKKTTGKKKRTVPAEAA</sequence>
<keyword evidence="4" id="KW-0677">Repeat</keyword>
<feature type="region of interest" description="Disordered" evidence="7">
    <location>
        <begin position="433"/>
        <end position="542"/>
    </location>
</feature>
<dbReference type="AlphaFoldDB" id="A0A8S0W9W0"/>
<dbReference type="InterPro" id="IPR017105">
    <property type="entry name" value="AP3_complex_dsu"/>
</dbReference>
<evidence type="ECO:0000256" key="4">
    <source>
        <dbReference type="ARBA" id="ARBA00022737"/>
    </source>
</evidence>
<evidence type="ECO:0000313" key="10">
    <source>
        <dbReference type="Proteomes" id="UP000467700"/>
    </source>
</evidence>
<dbReference type="EMBL" id="CACVBS010000065">
    <property type="protein sequence ID" value="CAA7268078.1"/>
    <property type="molecule type" value="Genomic_DNA"/>
</dbReference>
<feature type="compositionally biased region" description="Polar residues" evidence="7">
    <location>
        <begin position="449"/>
        <end position="460"/>
    </location>
</feature>
<evidence type="ECO:0000259" key="8">
    <source>
        <dbReference type="Pfam" id="PF01602"/>
    </source>
</evidence>
<feature type="compositionally biased region" description="Basic residues" evidence="7">
    <location>
        <begin position="523"/>
        <end position="536"/>
    </location>
</feature>
<dbReference type="GO" id="GO:0006623">
    <property type="term" value="P:protein targeting to vacuole"/>
    <property type="evidence" value="ECO:0007669"/>
    <property type="project" value="TreeGrafter"/>
</dbReference>
<proteinExistence type="inferred from homology"/>
<evidence type="ECO:0000256" key="6">
    <source>
        <dbReference type="ARBA" id="ARBA00023136"/>
    </source>
</evidence>
<feature type="domain" description="Clathrin/coatomer adaptor adaptin-like N-terminal" evidence="8">
    <location>
        <begin position="1"/>
        <end position="247"/>
    </location>
</feature>
<dbReference type="Proteomes" id="UP000467700">
    <property type="component" value="Unassembled WGS sequence"/>
</dbReference>
<dbReference type="Pfam" id="PF01602">
    <property type="entry name" value="Adaptin_N"/>
    <property type="match status" value="1"/>
</dbReference>
<feature type="compositionally biased region" description="Low complexity" evidence="7">
    <location>
        <begin position="485"/>
        <end position="501"/>
    </location>
</feature>
<dbReference type="InterPro" id="IPR016024">
    <property type="entry name" value="ARM-type_fold"/>
</dbReference>
<keyword evidence="5" id="KW-0653">Protein transport</keyword>
<evidence type="ECO:0000256" key="2">
    <source>
        <dbReference type="ARBA" id="ARBA00006613"/>
    </source>
</evidence>
<evidence type="ECO:0000256" key="5">
    <source>
        <dbReference type="ARBA" id="ARBA00022927"/>
    </source>
</evidence>
<dbReference type="PANTHER" id="PTHR22781">
    <property type="entry name" value="DELTA ADAPTIN-RELATED"/>
    <property type="match status" value="1"/>
</dbReference>
<feature type="compositionally biased region" description="Polar residues" evidence="7">
    <location>
        <begin position="474"/>
        <end position="484"/>
    </location>
</feature>
<evidence type="ECO:0000256" key="1">
    <source>
        <dbReference type="ARBA" id="ARBA00004308"/>
    </source>
</evidence>